<sequence>MWCAIYRSPKKMATYLYIERKDDFSSVPEALLQTFGTPEFVMVLKLTPERRLANANIDHVRDALTENGFYLQLPPTPENLLAAERALQNKE</sequence>
<dbReference type="PANTHER" id="PTHR38109">
    <property type="entry name" value="PROTEIN YCGL"/>
    <property type="match status" value="1"/>
</dbReference>
<accession>A0ABN8DQ62</accession>
<proteinExistence type="inferred from homology"/>
<dbReference type="Pfam" id="PF05166">
    <property type="entry name" value="YcgL"/>
    <property type="match status" value="1"/>
</dbReference>
<name>A0ABN8DQ62_9VIBR</name>
<feature type="domain" description="YcgL" evidence="2">
    <location>
        <begin position="1"/>
        <end position="85"/>
    </location>
</feature>
<dbReference type="PROSITE" id="PS51648">
    <property type="entry name" value="YCGL"/>
    <property type="match status" value="1"/>
</dbReference>
<organism evidence="3 4">
    <name type="scientific">Vibrio stylophorae</name>
    <dbReference type="NCBI Taxonomy" id="659351"/>
    <lineage>
        <taxon>Bacteria</taxon>
        <taxon>Pseudomonadati</taxon>
        <taxon>Pseudomonadota</taxon>
        <taxon>Gammaproteobacteria</taxon>
        <taxon>Vibrionales</taxon>
        <taxon>Vibrionaceae</taxon>
        <taxon>Vibrio</taxon>
    </lineage>
</organism>
<dbReference type="HAMAP" id="MF_01866">
    <property type="entry name" value="UPF0745"/>
    <property type="match status" value="1"/>
</dbReference>
<evidence type="ECO:0000313" key="4">
    <source>
        <dbReference type="Proteomes" id="UP000838672"/>
    </source>
</evidence>
<dbReference type="SUPFAM" id="SSF160191">
    <property type="entry name" value="YcgL-like"/>
    <property type="match status" value="1"/>
</dbReference>
<dbReference type="EMBL" id="CAKLDI010000001">
    <property type="protein sequence ID" value="CAH0533304.1"/>
    <property type="molecule type" value="Genomic_DNA"/>
</dbReference>
<dbReference type="Gene3D" id="3.10.510.20">
    <property type="entry name" value="YcgL domain"/>
    <property type="match status" value="1"/>
</dbReference>
<reference evidence="3" key="1">
    <citation type="submission" date="2021-11" db="EMBL/GenBank/DDBJ databases">
        <authorList>
            <person name="Rodrigo-Torres L."/>
            <person name="Arahal R. D."/>
            <person name="Lucena T."/>
        </authorList>
    </citation>
    <scope>NUCLEOTIDE SEQUENCE</scope>
    <source>
        <strain evidence="3">CECT 7929</strain>
    </source>
</reference>
<keyword evidence="4" id="KW-1185">Reference proteome</keyword>
<evidence type="ECO:0000313" key="3">
    <source>
        <dbReference type="EMBL" id="CAH0533304.1"/>
    </source>
</evidence>
<dbReference type="Proteomes" id="UP000838672">
    <property type="component" value="Unassembled WGS sequence"/>
</dbReference>
<protein>
    <recommendedName>
        <fullName evidence="1">YcgL domain-containing protein VST7929_01168</fullName>
    </recommendedName>
</protein>
<dbReference type="InterPro" id="IPR038068">
    <property type="entry name" value="YcgL-like_sf"/>
</dbReference>
<gene>
    <name evidence="3" type="primary">ycgL</name>
    <name evidence="3" type="ORF">VST7929_01168</name>
</gene>
<dbReference type="RefSeq" id="WP_237465661.1">
    <property type="nucleotide sequence ID" value="NZ_CAKLDI010000001.1"/>
</dbReference>
<comment type="caution">
    <text evidence="3">The sequence shown here is derived from an EMBL/GenBank/DDBJ whole genome shotgun (WGS) entry which is preliminary data.</text>
</comment>
<dbReference type="PANTHER" id="PTHR38109:SF1">
    <property type="entry name" value="PROTEIN YCGL"/>
    <property type="match status" value="1"/>
</dbReference>
<evidence type="ECO:0000259" key="2">
    <source>
        <dbReference type="PROSITE" id="PS51648"/>
    </source>
</evidence>
<dbReference type="InterPro" id="IPR027354">
    <property type="entry name" value="YcgL_dom"/>
</dbReference>
<evidence type="ECO:0000256" key="1">
    <source>
        <dbReference type="HAMAP-Rule" id="MF_01866"/>
    </source>
</evidence>